<organism evidence="3">
    <name type="scientific">plant metagenome</name>
    <dbReference type="NCBI Taxonomy" id="1297885"/>
    <lineage>
        <taxon>unclassified sequences</taxon>
        <taxon>metagenomes</taxon>
        <taxon>organismal metagenomes</taxon>
    </lineage>
</organism>
<dbReference type="EMBL" id="CAADIK010000009">
    <property type="protein sequence ID" value="VFR63317.1"/>
    <property type="molecule type" value="Genomic_DNA"/>
</dbReference>
<sequence length="67" mass="7375">MGYKKCFLAGDQFFARLYYRAFCNLDAVTSAGPSLQPGPRADAHAACQLDSHAKMREISQHDIVIDG</sequence>
<protein>
    <submittedName>
        <fullName evidence="3">Uncharacterized protein</fullName>
    </submittedName>
</protein>
<dbReference type="EMBL" id="CAADIP010000017">
    <property type="protein sequence ID" value="VFR85902.1"/>
    <property type="molecule type" value="Genomic_DNA"/>
</dbReference>
<dbReference type="AlphaFoldDB" id="A0A484UHF2"/>
<evidence type="ECO:0000313" key="1">
    <source>
        <dbReference type="EMBL" id="VFR55265.1"/>
    </source>
</evidence>
<accession>A0A484UHF2</accession>
<dbReference type="EMBL" id="CAADII010000043">
    <property type="protein sequence ID" value="VFR55265.1"/>
    <property type="molecule type" value="Genomic_DNA"/>
</dbReference>
<dbReference type="EMBL" id="CAADIZ010000084">
    <property type="protein sequence ID" value="VFS38667.1"/>
    <property type="molecule type" value="Genomic_DNA"/>
</dbReference>
<reference evidence="3" key="1">
    <citation type="submission" date="2019-03" db="EMBL/GenBank/DDBJ databases">
        <authorList>
            <person name="Danneels B."/>
        </authorList>
    </citation>
    <scope>NUCLEOTIDE SEQUENCE</scope>
</reference>
<proteinExistence type="predicted"/>
<name>A0A484UHF2_9ZZZZ</name>
<gene>
    <name evidence="1" type="ORF">BRI6_2858</name>
    <name evidence="2" type="ORF">BRI9_2915</name>
    <name evidence="3" type="ORF">IVO3_2915</name>
    <name evidence="4" type="ORF">RAN7_2887</name>
</gene>
<evidence type="ECO:0000313" key="2">
    <source>
        <dbReference type="EMBL" id="VFR63317.1"/>
    </source>
</evidence>
<evidence type="ECO:0000313" key="4">
    <source>
        <dbReference type="EMBL" id="VFS38667.1"/>
    </source>
</evidence>
<evidence type="ECO:0000313" key="3">
    <source>
        <dbReference type="EMBL" id="VFR85902.1"/>
    </source>
</evidence>